<dbReference type="EMBL" id="SIHI01000014">
    <property type="protein sequence ID" value="TWT50108.1"/>
    <property type="molecule type" value="Genomic_DNA"/>
</dbReference>
<organism evidence="3 4">
    <name type="scientific">Thalassoglobus neptunius</name>
    <dbReference type="NCBI Taxonomy" id="1938619"/>
    <lineage>
        <taxon>Bacteria</taxon>
        <taxon>Pseudomonadati</taxon>
        <taxon>Planctomycetota</taxon>
        <taxon>Planctomycetia</taxon>
        <taxon>Planctomycetales</taxon>
        <taxon>Planctomycetaceae</taxon>
        <taxon>Thalassoglobus</taxon>
    </lineage>
</organism>
<feature type="domain" description="DUF4440" evidence="2">
    <location>
        <begin position="59"/>
        <end position="165"/>
    </location>
</feature>
<keyword evidence="4" id="KW-1185">Reference proteome</keyword>
<dbReference type="InterPro" id="IPR027843">
    <property type="entry name" value="DUF4440"/>
</dbReference>
<dbReference type="Gene3D" id="3.10.450.50">
    <property type="match status" value="1"/>
</dbReference>
<dbReference type="RefSeq" id="WP_197441293.1">
    <property type="nucleotide sequence ID" value="NZ_SIHI01000014.1"/>
</dbReference>
<accession>A0A5C5WH51</accession>
<evidence type="ECO:0000313" key="3">
    <source>
        <dbReference type="EMBL" id="TWT50108.1"/>
    </source>
</evidence>
<feature type="signal peptide" evidence="1">
    <location>
        <begin position="1"/>
        <end position="30"/>
    </location>
</feature>
<dbReference type="Pfam" id="PF14534">
    <property type="entry name" value="DUF4440"/>
    <property type="match status" value="1"/>
</dbReference>
<dbReference type="AlphaFoldDB" id="A0A5C5WH51"/>
<dbReference type="Proteomes" id="UP000317243">
    <property type="component" value="Unassembled WGS sequence"/>
</dbReference>
<dbReference type="NCBIfam" id="TIGR02246">
    <property type="entry name" value="SgcJ/EcaC family oxidoreductase"/>
    <property type="match status" value="1"/>
</dbReference>
<dbReference type="InterPro" id="IPR032710">
    <property type="entry name" value="NTF2-like_dom_sf"/>
</dbReference>
<evidence type="ECO:0000256" key="1">
    <source>
        <dbReference type="SAM" id="SignalP"/>
    </source>
</evidence>
<evidence type="ECO:0000259" key="2">
    <source>
        <dbReference type="Pfam" id="PF14534"/>
    </source>
</evidence>
<protein>
    <submittedName>
        <fullName evidence="3">SnoaL-like domain protein</fullName>
    </submittedName>
</protein>
<proteinExistence type="predicted"/>
<gene>
    <name evidence="3" type="ORF">KOR42_36550</name>
</gene>
<keyword evidence="1" id="KW-0732">Signal</keyword>
<reference evidence="3 4" key="1">
    <citation type="submission" date="2019-02" db="EMBL/GenBank/DDBJ databases">
        <title>Deep-cultivation of Planctomycetes and their phenomic and genomic characterization uncovers novel biology.</title>
        <authorList>
            <person name="Wiegand S."/>
            <person name="Jogler M."/>
            <person name="Boedeker C."/>
            <person name="Pinto D."/>
            <person name="Vollmers J."/>
            <person name="Rivas-Marin E."/>
            <person name="Kohn T."/>
            <person name="Peeters S.H."/>
            <person name="Heuer A."/>
            <person name="Rast P."/>
            <person name="Oberbeckmann S."/>
            <person name="Bunk B."/>
            <person name="Jeske O."/>
            <person name="Meyerdierks A."/>
            <person name="Storesund J.E."/>
            <person name="Kallscheuer N."/>
            <person name="Luecker S."/>
            <person name="Lage O.M."/>
            <person name="Pohl T."/>
            <person name="Merkel B.J."/>
            <person name="Hornburger P."/>
            <person name="Mueller R.-W."/>
            <person name="Bruemmer F."/>
            <person name="Labrenz M."/>
            <person name="Spormann A.M."/>
            <person name="Op Den Camp H."/>
            <person name="Overmann J."/>
            <person name="Amann R."/>
            <person name="Jetten M.S.M."/>
            <person name="Mascher T."/>
            <person name="Medema M.H."/>
            <person name="Devos D.P."/>
            <person name="Kaster A.-K."/>
            <person name="Ovreas L."/>
            <person name="Rohde M."/>
            <person name="Galperin M.Y."/>
            <person name="Jogler C."/>
        </authorList>
    </citation>
    <scope>NUCLEOTIDE SEQUENCE [LARGE SCALE GENOMIC DNA]</scope>
    <source>
        <strain evidence="3 4">KOR42</strain>
    </source>
</reference>
<dbReference type="SUPFAM" id="SSF54427">
    <property type="entry name" value="NTF2-like"/>
    <property type="match status" value="1"/>
</dbReference>
<comment type="caution">
    <text evidence="3">The sequence shown here is derived from an EMBL/GenBank/DDBJ whole genome shotgun (WGS) entry which is preliminary data.</text>
</comment>
<evidence type="ECO:0000313" key="4">
    <source>
        <dbReference type="Proteomes" id="UP000317243"/>
    </source>
</evidence>
<feature type="chain" id="PRO_5023121429" evidence="1">
    <location>
        <begin position="31"/>
        <end position="333"/>
    </location>
</feature>
<dbReference type="InterPro" id="IPR011944">
    <property type="entry name" value="Steroid_delta5-4_isomerase"/>
</dbReference>
<name>A0A5C5WH51_9PLAN</name>
<sequence length="333" mass="36993" precursor="true">MIRYGFPIWFRVFSIGLSLLILGSSPQAFAQDDDASPAAATEEAAFEVPEEEKPFWESAQAFVDAYSARDAEAIGNLFTEDAEFFDELGVSTTGRDNIVARYQYAFESSPEAMIESIHIVGVRHLSDKMALEKGTVVASASADSPRFMAHYHAIHKLGEDGTWRIHILRNSPREDLGRGEQLAQLSWMLGDWINEDPETTVHTTCEWSEDGNFLLRRFNVMTRNGLQMNGVQRTGWDPIHKKLRTWTFDSEGGFFTGFWTKSDAGWILTSAGVTASGETVTSTATYQIIDSEMVVWQYNNLIIGDAVHGAGEPVTMVRSAPSPSLEEDSTGEE</sequence>